<accession>A0A0F9DM36</accession>
<evidence type="ECO:0000313" key="2">
    <source>
        <dbReference type="EMBL" id="KKL13058.1"/>
    </source>
</evidence>
<feature type="compositionally biased region" description="Basic and acidic residues" evidence="1">
    <location>
        <begin position="11"/>
        <end position="21"/>
    </location>
</feature>
<dbReference type="InterPro" id="IPR057895">
    <property type="entry name" value="Mom"/>
</dbReference>
<proteinExistence type="predicted"/>
<organism evidence="2">
    <name type="scientific">marine sediment metagenome</name>
    <dbReference type="NCBI Taxonomy" id="412755"/>
    <lineage>
        <taxon>unclassified sequences</taxon>
        <taxon>metagenomes</taxon>
        <taxon>ecological metagenomes</taxon>
    </lineage>
</organism>
<dbReference type="AlphaFoldDB" id="A0A0F9DM36"/>
<feature type="region of interest" description="Disordered" evidence="1">
    <location>
        <begin position="1"/>
        <end position="26"/>
    </location>
</feature>
<dbReference type="EMBL" id="LAZR01041013">
    <property type="protein sequence ID" value="KKL13058.1"/>
    <property type="molecule type" value="Genomic_DNA"/>
</dbReference>
<reference evidence="2" key="1">
    <citation type="journal article" date="2015" name="Nature">
        <title>Complex archaea that bridge the gap between prokaryotes and eukaryotes.</title>
        <authorList>
            <person name="Spang A."/>
            <person name="Saw J.H."/>
            <person name="Jorgensen S.L."/>
            <person name="Zaremba-Niedzwiedzka K."/>
            <person name="Martijn J."/>
            <person name="Lind A.E."/>
            <person name="van Eijk R."/>
            <person name="Schleper C."/>
            <person name="Guy L."/>
            <person name="Ettema T.J."/>
        </authorList>
    </citation>
    <scope>NUCLEOTIDE SEQUENCE</scope>
</reference>
<sequence>MDAGLHALNRRSTDGRHDSRSTDNSPLYSRCISIEVGRETVSERESRKASEGKEIEPNVDTSRVSVRPITKSVAKQFVIEHHYSHRASLCRYALGIFYREEHGHKFFSGDNETLIGVIVYRHPVGSLAVNSVTTDGSLPSDSVLELTRLVILDEYGRNIESFVLGKSFRWLRHNDPKVKVLISYADPEANHNGTIYQATNWLYQGIGASKLMPSYSVRLLEDGPWIHSRTVGSRWSTRNVEKLANLIGHRFWRKEESSKHRYIYFLCGKREKKCILANLKLPLVPYPDSSFKWNPPIEQIELIDGKVDTQWL</sequence>
<evidence type="ECO:0000256" key="1">
    <source>
        <dbReference type="SAM" id="MobiDB-lite"/>
    </source>
</evidence>
<protein>
    <submittedName>
        <fullName evidence="2">Uncharacterized protein</fullName>
    </submittedName>
</protein>
<dbReference type="Pfam" id="PF25680">
    <property type="entry name" value="Mom"/>
    <property type="match status" value="1"/>
</dbReference>
<comment type="caution">
    <text evidence="2">The sequence shown here is derived from an EMBL/GenBank/DDBJ whole genome shotgun (WGS) entry which is preliminary data.</text>
</comment>
<gene>
    <name evidence="2" type="ORF">LCGC14_2529560</name>
</gene>
<name>A0A0F9DM36_9ZZZZ</name>